<reference evidence="2 3" key="1">
    <citation type="journal article" date="2019" name="Commun. Biol.">
        <title>The bagworm genome reveals a unique fibroin gene that provides high tensile strength.</title>
        <authorList>
            <person name="Kono N."/>
            <person name="Nakamura H."/>
            <person name="Ohtoshi R."/>
            <person name="Tomita M."/>
            <person name="Numata K."/>
            <person name="Arakawa K."/>
        </authorList>
    </citation>
    <scope>NUCLEOTIDE SEQUENCE [LARGE SCALE GENOMIC DNA]</scope>
</reference>
<comment type="caution">
    <text evidence="2">The sequence shown here is derived from an EMBL/GenBank/DDBJ whole genome shotgun (WGS) entry which is preliminary data.</text>
</comment>
<gene>
    <name evidence="2" type="ORF">EVAR_83180_1</name>
</gene>
<organism evidence="2 3">
    <name type="scientific">Eumeta variegata</name>
    <name type="common">Bagworm moth</name>
    <name type="synonym">Eumeta japonica</name>
    <dbReference type="NCBI Taxonomy" id="151549"/>
    <lineage>
        <taxon>Eukaryota</taxon>
        <taxon>Metazoa</taxon>
        <taxon>Ecdysozoa</taxon>
        <taxon>Arthropoda</taxon>
        <taxon>Hexapoda</taxon>
        <taxon>Insecta</taxon>
        <taxon>Pterygota</taxon>
        <taxon>Neoptera</taxon>
        <taxon>Endopterygota</taxon>
        <taxon>Lepidoptera</taxon>
        <taxon>Glossata</taxon>
        <taxon>Ditrysia</taxon>
        <taxon>Tineoidea</taxon>
        <taxon>Psychidae</taxon>
        <taxon>Oiketicinae</taxon>
        <taxon>Eumeta</taxon>
    </lineage>
</organism>
<evidence type="ECO:0000313" key="2">
    <source>
        <dbReference type="EMBL" id="GBP72670.1"/>
    </source>
</evidence>
<sequence>MILPWNLLEKQPRILNIHQRRKRVDEGREGRKLDSCVHLLGKLITEVRDLKQRRTSNNAGSSGVESATSAEVDTHLKLDTRDEVTACEERLESSAEFKNEFKLFLKNFPTGTKNSVRLETIGSGLAIEADDKKIHGQMLLTRMGIYNASFLYITTQSLKSSKMDSHKHYQQH</sequence>
<feature type="region of interest" description="Disordered" evidence="1">
    <location>
        <begin position="51"/>
        <end position="72"/>
    </location>
</feature>
<evidence type="ECO:0000313" key="3">
    <source>
        <dbReference type="Proteomes" id="UP000299102"/>
    </source>
</evidence>
<evidence type="ECO:0000256" key="1">
    <source>
        <dbReference type="SAM" id="MobiDB-lite"/>
    </source>
</evidence>
<dbReference type="AlphaFoldDB" id="A0A4C1YC92"/>
<dbReference type="EMBL" id="BGZK01001152">
    <property type="protein sequence ID" value="GBP72670.1"/>
    <property type="molecule type" value="Genomic_DNA"/>
</dbReference>
<name>A0A4C1YC92_EUMVA</name>
<dbReference type="Proteomes" id="UP000299102">
    <property type="component" value="Unassembled WGS sequence"/>
</dbReference>
<keyword evidence="3" id="KW-1185">Reference proteome</keyword>
<protein>
    <submittedName>
        <fullName evidence="2">Uncharacterized protein</fullName>
    </submittedName>
</protein>
<accession>A0A4C1YC92</accession>
<feature type="compositionally biased region" description="Polar residues" evidence="1">
    <location>
        <begin position="55"/>
        <end position="71"/>
    </location>
</feature>
<proteinExistence type="predicted"/>